<name>A0A0F9KJA6_9ZZZZ</name>
<organism evidence="1">
    <name type="scientific">marine sediment metagenome</name>
    <dbReference type="NCBI Taxonomy" id="412755"/>
    <lineage>
        <taxon>unclassified sequences</taxon>
        <taxon>metagenomes</taxon>
        <taxon>ecological metagenomes</taxon>
    </lineage>
</organism>
<proteinExistence type="predicted"/>
<accession>A0A0F9KJA6</accession>
<gene>
    <name evidence="1" type="ORF">LCGC14_1696370</name>
</gene>
<reference evidence="1" key="1">
    <citation type="journal article" date="2015" name="Nature">
        <title>Complex archaea that bridge the gap between prokaryotes and eukaryotes.</title>
        <authorList>
            <person name="Spang A."/>
            <person name="Saw J.H."/>
            <person name="Jorgensen S.L."/>
            <person name="Zaremba-Niedzwiedzka K."/>
            <person name="Martijn J."/>
            <person name="Lind A.E."/>
            <person name="van Eijk R."/>
            <person name="Schleper C."/>
            <person name="Guy L."/>
            <person name="Ettema T.J."/>
        </authorList>
    </citation>
    <scope>NUCLEOTIDE SEQUENCE</scope>
</reference>
<evidence type="ECO:0000313" key="1">
    <source>
        <dbReference type="EMBL" id="KKM15410.1"/>
    </source>
</evidence>
<comment type="caution">
    <text evidence="1">The sequence shown here is derived from an EMBL/GenBank/DDBJ whole genome shotgun (WGS) entry which is preliminary data.</text>
</comment>
<sequence>MNFKPLTIADLFQENGNVAVFCCRSWRDGGPCFMPARLMETAIPEDERQQFLNFANNAGWAKDDEGQIHCPSCTEALGRAKE</sequence>
<protein>
    <submittedName>
        <fullName evidence="1">Uncharacterized protein</fullName>
    </submittedName>
</protein>
<dbReference type="AlphaFoldDB" id="A0A0F9KJA6"/>
<dbReference type="EMBL" id="LAZR01014914">
    <property type="protein sequence ID" value="KKM15410.1"/>
    <property type="molecule type" value="Genomic_DNA"/>
</dbReference>